<feature type="compositionally biased region" description="Low complexity" evidence="1">
    <location>
        <begin position="88"/>
        <end position="100"/>
    </location>
</feature>
<gene>
    <name evidence="2" type="ORF">BP5796_08890</name>
</gene>
<accession>A0A3D8R2G1</accession>
<name>A0A3D8R2G1_9HELO</name>
<feature type="region of interest" description="Disordered" evidence="1">
    <location>
        <begin position="1"/>
        <end position="132"/>
    </location>
</feature>
<dbReference type="AlphaFoldDB" id="A0A3D8R2G1"/>
<dbReference type="Proteomes" id="UP000256328">
    <property type="component" value="Unassembled WGS sequence"/>
</dbReference>
<comment type="caution">
    <text evidence="2">The sequence shown here is derived from an EMBL/GenBank/DDBJ whole genome shotgun (WGS) entry which is preliminary data.</text>
</comment>
<dbReference type="OrthoDB" id="10404941at2759"/>
<organism evidence="2 3">
    <name type="scientific">Coleophoma crateriformis</name>
    <dbReference type="NCBI Taxonomy" id="565419"/>
    <lineage>
        <taxon>Eukaryota</taxon>
        <taxon>Fungi</taxon>
        <taxon>Dikarya</taxon>
        <taxon>Ascomycota</taxon>
        <taxon>Pezizomycotina</taxon>
        <taxon>Leotiomycetes</taxon>
        <taxon>Helotiales</taxon>
        <taxon>Dermateaceae</taxon>
        <taxon>Coleophoma</taxon>
    </lineage>
</organism>
<evidence type="ECO:0000313" key="3">
    <source>
        <dbReference type="Proteomes" id="UP000256328"/>
    </source>
</evidence>
<dbReference type="EMBL" id="PDLN01000013">
    <property type="protein sequence ID" value="RDW68233.1"/>
    <property type="molecule type" value="Genomic_DNA"/>
</dbReference>
<keyword evidence="3" id="KW-1185">Reference proteome</keyword>
<evidence type="ECO:0000256" key="1">
    <source>
        <dbReference type="SAM" id="MobiDB-lite"/>
    </source>
</evidence>
<evidence type="ECO:0000313" key="2">
    <source>
        <dbReference type="EMBL" id="RDW68233.1"/>
    </source>
</evidence>
<feature type="compositionally biased region" description="Basic and acidic residues" evidence="1">
    <location>
        <begin position="101"/>
        <end position="111"/>
    </location>
</feature>
<proteinExistence type="predicted"/>
<protein>
    <submittedName>
        <fullName evidence="2">Uncharacterized protein</fullName>
    </submittedName>
</protein>
<reference evidence="2 3" key="1">
    <citation type="journal article" date="2018" name="IMA Fungus">
        <title>IMA Genome-F 9: Draft genome sequence of Annulohypoxylon stygium, Aspergillus mulundensis, Berkeleyomyces basicola (syn. Thielaviopsis basicola), Ceratocystis smalleyi, two Cercospora beticola strains, Coleophoma cylindrospora, Fusarium fracticaudum, Phialophora cf. hyalina, and Morchella septimelata.</title>
        <authorList>
            <person name="Wingfield B.D."/>
            <person name="Bills G.F."/>
            <person name="Dong Y."/>
            <person name="Huang W."/>
            <person name="Nel W.J."/>
            <person name="Swalarsk-Parry B.S."/>
            <person name="Vaghefi N."/>
            <person name="Wilken P.M."/>
            <person name="An Z."/>
            <person name="de Beer Z.W."/>
            <person name="De Vos L."/>
            <person name="Chen L."/>
            <person name="Duong T.A."/>
            <person name="Gao Y."/>
            <person name="Hammerbacher A."/>
            <person name="Kikkert J.R."/>
            <person name="Li Y."/>
            <person name="Li H."/>
            <person name="Li K."/>
            <person name="Li Q."/>
            <person name="Liu X."/>
            <person name="Ma X."/>
            <person name="Naidoo K."/>
            <person name="Pethybridge S.J."/>
            <person name="Sun J."/>
            <person name="Steenkamp E.T."/>
            <person name="van der Nest M.A."/>
            <person name="van Wyk S."/>
            <person name="Wingfield M.J."/>
            <person name="Xiong C."/>
            <person name="Yue Q."/>
            <person name="Zhang X."/>
        </authorList>
    </citation>
    <scope>NUCLEOTIDE SEQUENCE [LARGE SCALE GENOMIC DNA]</scope>
    <source>
        <strain evidence="2 3">BP5796</strain>
    </source>
</reference>
<feature type="compositionally biased region" description="Polar residues" evidence="1">
    <location>
        <begin position="60"/>
        <end position="72"/>
    </location>
</feature>
<sequence length="315" mass="36250">MAFITNRETDHERGNPPIKSNYPDPEDCAPGITPPNTTWHQQFGIAQETRQPQPNKPVLTPTSTPTRHFNQASHKRRSGGRYGNVQQRMSRAASASSPLSRDPRTLKKARLDSNPLNSIRAPPSTQASHRPPAIPRAAAIARISAVQRSNTNTHQGWVPVNLPPRNAPRAINQPIFDTPPPPRDNYVAFLTDERTQRLIEEELAFLRTTDLLDPTYHYYQTYKSTYWAESYFSIILDAMTCFYIHRYLYGVASSPTMRHEVRPRFPRRWKSLRDAGVVDFLCQDWYSWFEQKPPPGAQLYAWHIFGERCRQARRG</sequence>